<comment type="caution">
    <text evidence="1">The sequence shown here is derived from an EMBL/GenBank/DDBJ whole genome shotgun (WGS) entry which is preliminary data.</text>
</comment>
<name>A0A2A5SZB4_9GAMM</name>
<dbReference type="GeneID" id="66953533"/>
<keyword evidence="2" id="KW-1185">Reference proteome</keyword>
<dbReference type="Proteomes" id="UP000219020">
    <property type="component" value="Unassembled WGS sequence"/>
</dbReference>
<organism evidence="1 2">
    <name type="scientific">Candidatus Enterovibrio escicola</name>
    <dbReference type="NCBI Taxonomy" id="1927127"/>
    <lineage>
        <taxon>Bacteria</taxon>
        <taxon>Pseudomonadati</taxon>
        <taxon>Pseudomonadota</taxon>
        <taxon>Gammaproteobacteria</taxon>
        <taxon>Vibrionales</taxon>
        <taxon>Vibrionaceae</taxon>
        <taxon>Enterovibrio</taxon>
    </lineage>
</organism>
<gene>
    <name evidence="1" type="ORF">BTN49_3142</name>
</gene>
<accession>A0A2A5SZB4</accession>
<dbReference type="RefSeq" id="WP_190319247.1">
    <property type="nucleotide sequence ID" value="NZ_CAWNJE010000016.1"/>
</dbReference>
<dbReference type="EMBL" id="NBYY01000036">
    <property type="protein sequence ID" value="PCS21254.1"/>
    <property type="molecule type" value="Genomic_DNA"/>
</dbReference>
<evidence type="ECO:0000313" key="1">
    <source>
        <dbReference type="EMBL" id="PCS21254.1"/>
    </source>
</evidence>
<protein>
    <submittedName>
        <fullName evidence="1">Uncharacterized protein</fullName>
    </submittedName>
</protein>
<reference evidence="2" key="1">
    <citation type="submission" date="2017-04" db="EMBL/GenBank/DDBJ databases">
        <title>Genome evolution of the luminous symbionts of deep sea anglerfish.</title>
        <authorList>
            <person name="Hendry T.A."/>
        </authorList>
    </citation>
    <scope>NUCLEOTIDE SEQUENCE [LARGE SCALE GENOMIC DNA]</scope>
</reference>
<sequence>MAKWEEWLQTDTSKKDKFNLKSNEDFDNRLQRAKKGRRKVRINRTICYDIYPFI</sequence>
<proteinExistence type="predicted"/>
<dbReference type="AlphaFoldDB" id="A0A2A5SZB4"/>
<evidence type="ECO:0000313" key="2">
    <source>
        <dbReference type="Proteomes" id="UP000219020"/>
    </source>
</evidence>